<dbReference type="InterPro" id="IPR008042">
    <property type="entry name" value="Retrotrans_Pao"/>
</dbReference>
<dbReference type="Pfam" id="PF05380">
    <property type="entry name" value="Peptidase_A17"/>
    <property type="match status" value="1"/>
</dbReference>
<organism evidence="2 3">
    <name type="scientific">Aromia moschata</name>
    <dbReference type="NCBI Taxonomy" id="1265417"/>
    <lineage>
        <taxon>Eukaryota</taxon>
        <taxon>Metazoa</taxon>
        <taxon>Ecdysozoa</taxon>
        <taxon>Arthropoda</taxon>
        <taxon>Hexapoda</taxon>
        <taxon>Insecta</taxon>
        <taxon>Pterygota</taxon>
        <taxon>Neoptera</taxon>
        <taxon>Endopterygota</taxon>
        <taxon>Coleoptera</taxon>
        <taxon>Polyphaga</taxon>
        <taxon>Cucujiformia</taxon>
        <taxon>Chrysomeloidea</taxon>
        <taxon>Cerambycidae</taxon>
        <taxon>Cerambycinae</taxon>
        <taxon>Callichromatini</taxon>
        <taxon>Aromia</taxon>
    </lineage>
</organism>
<dbReference type="PANTHER" id="PTHR47331:SF5">
    <property type="entry name" value="RIBONUCLEASE H"/>
    <property type="match status" value="1"/>
</dbReference>
<dbReference type="InterPro" id="IPR040676">
    <property type="entry name" value="DUF5641"/>
</dbReference>
<evidence type="ECO:0000313" key="2">
    <source>
        <dbReference type="EMBL" id="KAJ8948312.1"/>
    </source>
</evidence>
<sequence length="369" mass="42723">MLHSAGFNLHKWCSNNKRFDELFSENNSQNKFDIKIENVSNKVLELQIHGFADATLQAYGSCIYLRALYSDNTVSCNLVCAKSRVAPLRTISLPRLELCGVVLLSRLTNKIMSALSEKIHSVNLWTDSQITLCWLKSHPSRNRVSEVQELTSKFQWRHVRSANNPSDLLSRGLGPSELKNNSLWWHGPQFLFDFSFQLETQNLFLNPWIDEKGIIRINGRLSNAQISFDQKYPILLPAKNHVVTLLFRKEHLRLFHAGAQSVLSNIRLSRLSFWQRCMKLQQDFCNKWSTEYLNRLQNRPKWFRSCENLKVNDLVLLKEDNVAPLNWPRARIIEVLPGLDKKVRVVRLKTSEGEIVRSIAKICPLPQNC</sequence>
<comment type="caution">
    <text evidence="2">The sequence shown here is derived from an EMBL/GenBank/DDBJ whole genome shotgun (WGS) entry which is preliminary data.</text>
</comment>
<gene>
    <name evidence="2" type="ORF">NQ318_020799</name>
</gene>
<proteinExistence type="predicted"/>
<reference evidence="2" key="1">
    <citation type="journal article" date="2023" name="Insect Mol. Biol.">
        <title>Genome sequencing provides insights into the evolution of gene families encoding plant cell wall-degrading enzymes in longhorned beetles.</title>
        <authorList>
            <person name="Shin N.R."/>
            <person name="Okamura Y."/>
            <person name="Kirsch R."/>
            <person name="Pauchet Y."/>
        </authorList>
    </citation>
    <scope>NUCLEOTIDE SEQUENCE</scope>
    <source>
        <strain evidence="2">AMC_N1</strain>
    </source>
</reference>
<feature type="domain" description="DUF5641" evidence="1">
    <location>
        <begin position="274"/>
        <end position="365"/>
    </location>
</feature>
<evidence type="ECO:0000259" key="1">
    <source>
        <dbReference type="Pfam" id="PF18701"/>
    </source>
</evidence>
<dbReference type="Proteomes" id="UP001162162">
    <property type="component" value="Unassembled WGS sequence"/>
</dbReference>
<accession>A0AAV8YC00</accession>
<dbReference type="EMBL" id="JAPWTK010000139">
    <property type="protein sequence ID" value="KAJ8948312.1"/>
    <property type="molecule type" value="Genomic_DNA"/>
</dbReference>
<keyword evidence="3" id="KW-1185">Reference proteome</keyword>
<evidence type="ECO:0000313" key="3">
    <source>
        <dbReference type="Proteomes" id="UP001162162"/>
    </source>
</evidence>
<dbReference type="PANTHER" id="PTHR47331">
    <property type="entry name" value="PHD-TYPE DOMAIN-CONTAINING PROTEIN"/>
    <property type="match status" value="1"/>
</dbReference>
<protein>
    <recommendedName>
        <fullName evidence="1">DUF5641 domain-containing protein</fullName>
    </recommendedName>
</protein>
<dbReference type="AlphaFoldDB" id="A0AAV8YC00"/>
<name>A0AAV8YC00_9CUCU</name>
<dbReference type="Pfam" id="PF18701">
    <property type="entry name" value="DUF5641"/>
    <property type="match status" value="1"/>
</dbReference>